<keyword evidence="10" id="KW-1133">Transmembrane helix</keyword>
<dbReference type="AlphaFoldDB" id="A0A1J4KHX8"/>
<dbReference type="GO" id="GO:0004620">
    <property type="term" value="F:phospholipase activity"/>
    <property type="evidence" value="ECO:0007669"/>
    <property type="project" value="InterPro"/>
</dbReference>
<evidence type="ECO:0000256" key="5">
    <source>
        <dbReference type="ARBA" id="ARBA00022963"/>
    </source>
</evidence>
<dbReference type="EMBL" id="MLAK01000608">
    <property type="protein sequence ID" value="OHT10536.1"/>
    <property type="molecule type" value="Genomic_DNA"/>
</dbReference>
<dbReference type="GeneID" id="94835915"/>
<keyword evidence="10" id="KW-0472">Membrane</keyword>
<evidence type="ECO:0000256" key="6">
    <source>
        <dbReference type="ARBA" id="ARBA00023098"/>
    </source>
</evidence>
<dbReference type="InterPro" id="IPR004035">
    <property type="entry name" value="Endouclease-III_FeS-bd_BS"/>
</dbReference>
<dbReference type="RefSeq" id="XP_068363672.1">
    <property type="nucleotide sequence ID" value="XM_068501211.1"/>
</dbReference>
<reference evidence="11" key="1">
    <citation type="submission" date="2016-10" db="EMBL/GenBank/DDBJ databases">
        <authorList>
            <person name="Benchimol M."/>
            <person name="Almeida L.G."/>
            <person name="Vasconcelos A.T."/>
            <person name="Perreira-Neves A."/>
            <person name="Rosa I.A."/>
            <person name="Tasca T."/>
            <person name="Bogo M.R."/>
            <person name="de Souza W."/>
        </authorList>
    </citation>
    <scope>NUCLEOTIDE SEQUENCE [LARGE SCALE GENOMIC DNA]</scope>
    <source>
        <strain evidence="11">K</strain>
    </source>
</reference>
<evidence type="ECO:0000256" key="8">
    <source>
        <dbReference type="ARBA" id="ARBA00023295"/>
    </source>
</evidence>
<evidence type="ECO:0000256" key="9">
    <source>
        <dbReference type="RuleBase" id="RU364138"/>
    </source>
</evidence>
<dbReference type="GO" id="GO:0009395">
    <property type="term" value="P:phospholipid catabolic process"/>
    <property type="evidence" value="ECO:0007669"/>
    <property type="project" value="TreeGrafter"/>
</dbReference>
<evidence type="ECO:0000256" key="4">
    <source>
        <dbReference type="ARBA" id="ARBA00022801"/>
    </source>
</evidence>
<dbReference type="PANTHER" id="PTHR12370">
    <property type="entry name" value="PHOSPHOLIPASE B-RELATED"/>
    <property type="match status" value="1"/>
</dbReference>
<evidence type="ECO:0000256" key="1">
    <source>
        <dbReference type="ARBA" id="ARBA00007835"/>
    </source>
</evidence>
<keyword evidence="10" id="KW-0812">Transmembrane</keyword>
<keyword evidence="5 9" id="KW-0442">Lipid degradation</keyword>
<evidence type="ECO:0000256" key="3">
    <source>
        <dbReference type="ARBA" id="ARBA00022729"/>
    </source>
</evidence>
<comment type="caution">
    <text evidence="11">The sequence shown here is derived from an EMBL/GenBank/DDBJ whole genome shotgun (WGS) entry which is preliminary data.</text>
</comment>
<dbReference type="Proteomes" id="UP000179807">
    <property type="component" value="Unassembled WGS sequence"/>
</dbReference>
<dbReference type="InterPro" id="IPR007000">
    <property type="entry name" value="PLipase_B-like"/>
</dbReference>
<protein>
    <recommendedName>
        <fullName evidence="9">Phospholipase B-like</fullName>
        <ecNumber evidence="9">3.1.1.-</ecNumber>
    </recommendedName>
</protein>
<dbReference type="VEuPathDB" id="TrichDB:TRFO_20123"/>
<keyword evidence="12" id="KW-1185">Reference proteome</keyword>
<keyword evidence="8" id="KW-0326">Glycosidase</keyword>
<keyword evidence="7" id="KW-0325">Glycoprotein</keyword>
<evidence type="ECO:0000256" key="10">
    <source>
        <dbReference type="SAM" id="Phobius"/>
    </source>
</evidence>
<dbReference type="GO" id="GO:0005576">
    <property type="term" value="C:extracellular region"/>
    <property type="evidence" value="ECO:0007669"/>
    <property type="project" value="TreeGrafter"/>
</dbReference>
<dbReference type="OrthoDB" id="419508at2759"/>
<evidence type="ECO:0000313" key="12">
    <source>
        <dbReference type="Proteomes" id="UP000179807"/>
    </source>
</evidence>
<comment type="similarity">
    <text evidence="1 9">Belongs to the phospholipase B-like family.</text>
</comment>
<keyword evidence="3" id="KW-0732">Signal</keyword>
<evidence type="ECO:0000256" key="7">
    <source>
        <dbReference type="ARBA" id="ARBA00023180"/>
    </source>
</evidence>
<feature type="transmembrane region" description="Helical" evidence="10">
    <location>
        <begin position="593"/>
        <end position="615"/>
    </location>
</feature>
<comment type="similarity">
    <text evidence="2">Belongs to the Nth/MutY family.</text>
</comment>
<sequence length="630" mass="72957">MQLFVFLLALIRAEYETKYCVKTNGKYEIATSNSSDYIAQAFIEQDIHDNGWYKIHIIGVDGKADDDLMYCAGFLEGYMHQNGIFNHFTLIKDIKGYDRNRLHDYAPKEISNFMSANLQYVRSSVEAYQDDPYWVEIGLVLTQFDGLVAGYDYRINETKNETARMNELDHWFFQSAGDMFDLAEIYPDAQPAKEFREHCSGMVKLTENYDDIYFAHDAWSDYRELHGELKDMYLPVSRFNAKRMVISSRVGKISSYDDFYMADSGLYVIETTLNNYNNDLYKVVVPQALFTWVRAYHATWVAKNGSDWASTFIKHNSGTYNNQYVIVDSNKFVRFEKPTTDLLWIIEQFPGVYRMTDVTFQLVEDLYFPSVNSPWHEDLYNLAGYPELVASMGIYGDYRSGKKGPRYLIMKRDAPRIRTFEDFQAFMQYNNYMRDPLSQGDPAQQILSRYDQRPGNTPYGVRNNFGGLDSKALRLTEAKTKLQMHAIASPAHENGIPIWNFTEYKIKYNPDLHHDGLPEAWNFTWSQFGSTNYDICQKPADVEKDKKQLCMDRSPLCGWCTYDQTCYPGDSSGPFFDVKCEAGWAALQVEKTWATPVIVVVCVVSVLFVSIVYASHFITKAKKNRYNLTQ</sequence>
<gene>
    <name evidence="11" type="ORF">TRFO_20123</name>
</gene>
<keyword evidence="6 9" id="KW-0443">Lipid metabolism</keyword>
<dbReference type="GO" id="GO:0016798">
    <property type="term" value="F:hydrolase activity, acting on glycosyl bonds"/>
    <property type="evidence" value="ECO:0007669"/>
    <property type="project" value="UniProtKB-KW"/>
</dbReference>
<accession>A0A1J4KHX8</accession>
<dbReference type="EC" id="3.1.1.-" evidence="9"/>
<keyword evidence="4 9" id="KW-0378">Hydrolase</keyword>
<comment type="function">
    <text evidence="9">Putative phospholipase.</text>
</comment>
<organism evidence="11 12">
    <name type="scientific">Tritrichomonas foetus</name>
    <dbReference type="NCBI Taxonomy" id="1144522"/>
    <lineage>
        <taxon>Eukaryota</taxon>
        <taxon>Metamonada</taxon>
        <taxon>Parabasalia</taxon>
        <taxon>Tritrichomonadida</taxon>
        <taxon>Tritrichomonadidae</taxon>
        <taxon>Tritrichomonas</taxon>
    </lineage>
</organism>
<dbReference type="PANTHER" id="PTHR12370:SF3">
    <property type="entry name" value="PHOSPHOLIPASE B-LIKE 2-RELATED"/>
    <property type="match status" value="1"/>
</dbReference>
<evidence type="ECO:0000256" key="2">
    <source>
        <dbReference type="ARBA" id="ARBA00008343"/>
    </source>
</evidence>
<dbReference type="Pfam" id="PF04916">
    <property type="entry name" value="Phospholip_B"/>
    <property type="match status" value="1"/>
</dbReference>
<proteinExistence type="inferred from homology"/>
<evidence type="ECO:0000313" key="11">
    <source>
        <dbReference type="EMBL" id="OHT10536.1"/>
    </source>
</evidence>
<dbReference type="PROSITE" id="PS00764">
    <property type="entry name" value="ENDONUCLEASE_III_1"/>
    <property type="match status" value="1"/>
</dbReference>
<dbReference type="Gene3D" id="3.60.60.30">
    <property type="match status" value="1"/>
</dbReference>
<name>A0A1J4KHX8_9EUKA</name>